<dbReference type="GO" id="GO:0004713">
    <property type="term" value="F:protein tyrosine kinase activity"/>
    <property type="evidence" value="ECO:0007669"/>
    <property type="project" value="TreeGrafter"/>
</dbReference>
<dbReference type="EnsemblBacteria" id="ACC81014">
    <property type="protein sequence ID" value="ACC81014"/>
    <property type="gene ID" value="Npun_F2453"/>
</dbReference>
<organism evidence="3 4">
    <name type="scientific">Nostoc punctiforme (strain ATCC 29133 / PCC 73102)</name>
    <dbReference type="NCBI Taxonomy" id="63737"/>
    <lineage>
        <taxon>Bacteria</taxon>
        <taxon>Bacillati</taxon>
        <taxon>Cyanobacteriota</taxon>
        <taxon>Cyanophyceae</taxon>
        <taxon>Nostocales</taxon>
        <taxon>Nostocaceae</taxon>
        <taxon>Nostoc</taxon>
    </lineage>
</organism>
<evidence type="ECO:0000256" key="2">
    <source>
        <dbReference type="SAM" id="Phobius"/>
    </source>
</evidence>
<keyword evidence="4" id="KW-1185">Reference proteome</keyword>
<accession>B2J8N7</accession>
<dbReference type="RefSeq" id="WP_012409008.1">
    <property type="nucleotide sequence ID" value="NC_010628.1"/>
</dbReference>
<dbReference type="Proteomes" id="UP000001191">
    <property type="component" value="Chromosome"/>
</dbReference>
<dbReference type="PANTHER" id="PTHR32309">
    <property type="entry name" value="TYROSINE-PROTEIN KINASE"/>
    <property type="match status" value="1"/>
</dbReference>
<dbReference type="OrthoDB" id="9758283at2"/>
<feature type="transmembrane region" description="Helical" evidence="2">
    <location>
        <begin position="23"/>
        <end position="42"/>
    </location>
</feature>
<dbReference type="EMBL" id="CP001037">
    <property type="protein sequence ID" value="ACC81014.1"/>
    <property type="molecule type" value="Genomic_DNA"/>
</dbReference>
<protein>
    <submittedName>
        <fullName evidence="3">Lipopolysaccharide biosynthesis protein</fullName>
    </submittedName>
</protein>
<keyword evidence="1" id="KW-0175">Coiled coil</keyword>
<feature type="transmembrane region" description="Helical" evidence="2">
    <location>
        <begin position="429"/>
        <end position="449"/>
    </location>
</feature>
<gene>
    <name evidence="3" type="ordered locus">Npun_F2453</name>
</gene>
<feature type="coiled-coil region" evidence="1">
    <location>
        <begin position="211"/>
        <end position="238"/>
    </location>
</feature>
<keyword evidence="2" id="KW-0812">Transmembrane</keyword>
<sequence>MESRTENIITFNTYLQILKRRRLSFIVIFFPALLISLLPLLLRQPNYMAEGKLLFHKTNITSSLTGVGTEINKLESVSQDQTNPLNTEAEVIRSIPIAQKAINKLNLKDDKGELIKLQAFLKKLTVKNIDGTDILLVSYQDTNPEIATEVVNKLMDAYLEYNISAQRNQTTAARKFLEKQMPNAELTVLKAEADITKFKENYKSVSLPEEASKAVENIADLQKKFSEAQSRIADVDAQSKEIREQLGMNSRQAMIKTSLSQISGVQDILKEIQQLESQLTLRRTVVQDTHPQILDLEDKLKSLNELLQQRIKKVTGTNKLKLNQNYELGELQQQLSAKLIELESTRLGLESQSAALSNLQSSYKQRLSYLPRLEQQQHQLERKAKVAQSTYLLLQQKLEESRLAENQNLVNASILSEAQVPQQPISSPFMLVSASLLAILATLVAIFILEATDKSIKTVDETKSCWD</sequence>
<evidence type="ECO:0000256" key="1">
    <source>
        <dbReference type="SAM" id="Coils"/>
    </source>
</evidence>
<keyword evidence="2" id="KW-0472">Membrane</keyword>
<keyword evidence="2" id="KW-1133">Transmembrane helix</keyword>
<dbReference type="PhylomeDB" id="B2J8N7"/>
<evidence type="ECO:0000313" key="4">
    <source>
        <dbReference type="Proteomes" id="UP000001191"/>
    </source>
</evidence>
<dbReference type="GO" id="GO:0005886">
    <property type="term" value="C:plasma membrane"/>
    <property type="evidence" value="ECO:0007669"/>
    <property type="project" value="TreeGrafter"/>
</dbReference>
<dbReference type="HOGENOM" id="CLU_046691_0_0_3"/>
<name>B2J8N7_NOSP7</name>
<dbReference type="KEGG" id="npu:Npun_F2453"/>
<reference evidence="4" key="1">
    <citation type="submission" date="2008-04" db="EMBL/GenBank/DDBJ databases">
        <title>Complete sequence of chromosome of Nostoc punctiforme ATCC 29133.</title>
        <authorList>
            <consortium name="US DOE Joint Genome Institute"/>
            <person name="Copeland A."/>
            <person name="Lucas S."/>
            <person name="Lapidus A."/>
            <person name="Glavina del Rio T."/>
            <person name="Dalin E."/>
            <person name="Tice H."/>
            <person name="Pitluck S."/>
            <person name="Chain P."/>
            <person name="Malfatti S."/>
            <person name="Shin M."/>
            <person name="Vergez L."/>
            <person name="Schmutz J."/>
            <person name="Larimer F."/>
            <person name="Land M."/>
            <person name="Hauser L."/>
            <person name="Kyrpides N."/>
            <person name="Kim E."/>
            <person name="Meeks J.C."/>
            <person name="Elhai J."/>
            <person name="Campbell E.L."/>
            <person name="Thiel T."/>
            <person name="Longmire J."/>
            <person name="Potts M."/>
            <person name="Atlas R."/>
        </authorList>
    </citation>
    <scope>NUCLEOTIDE SEQUENCE [LARGE SCALE GENOMIC DNA]</scope>
    <source>
        <strain evidence="4">ATCC 29133 / PCC 73102</strain>
    </source>
</reference>
<dbReference type="InterPro" id="IPR050445">
    <property type="entry name" value="Bact_polysacc_biosynth/exp"/>
</dbReference>
<proteinExistence type="predicted"/>
<dbReference type="AlphaFoldDB" id="B2J8N7"/>
<evidence type="ECO:0000313" key="3">
    <source>
        <dbReference type="EMBL" id="ACC81014.1"/>
    </source>
</evidence>
<dbReference type="STRING" id="63737.Npun_F2453"/>
<dbReference type="eggNOG" id="COG3206">
    <property type="taxonomic scope" value="Bacteria"/>
</dbReference>
<reference evidence="3 4" key="2">
    <citation type="journal article" date="2013" name="Plant Physiol.">
        <title>A Nostoc punctiforme Sugar Transporter Necessary to Establish a Cyanobacterium-Plant Symbiosis.</title>
        <authorList>
            <person name="Ekman M."/>
            <person name="Picossi S."/>
            <person name="Campbell E.L."/>
            <person name="Meeks J.C."/>
            <person name="Flores E."/>
        </authorList>
    </citation>
    <scope>NUCLEOTIDE SEQUENCE [LARGE SCALE GENOMIC DNA]</scope>
    <source>
        <strain evidence="4">ATCC 29133 / PCC 73102</strain>
    </source>
</reference>
<dbReference type="PANTHER" id="PTHR32309:SF13">
    <property type="entry name" value="FERRIC ENTEROBACTIN TRANSPORT PROTEIN FEPE"/>
    <property type="match status" value="1"/>
</dbReference>